<organism evidence="2 3">
    <name type="scientific">Anaerobacillus alkaliphilus</name>
    <dbReference type="NCBI Taxonomy" id="1548597"/>
    <lineage>
        <taxon>Bacteria</taxon>
        <taxon>Bacillati</taxon>
        <taxon>Bacillota</taxon>
        <taxon>Bacilli</taxon>
        <taxon>Bacillales</taxon>
        <taxon>Bacillaceae</taxon>
        <taxon>Anaerobacillus</taxon>
    </lineage>
</organism>
<protein>
    <submittedName>
        <fullName evidence="2">Uncharacterized protein</fullName>
    </submittedName>
</protein>
<dbReference type="AlphaFoldDB" id="A0A4Q0VN96"/>
<evidence type="ECO:0000313" key="3">
    <source>
        <dbReference type="Proteomes" id="UP000290649"/>
    </source>
</evidence>
<evidence type="ECO:0000256" key="1">
    <source>
        <dbReference type="SAM" id="MobiDB-lite"/>
    </source>
</evidence>
<evidence type="ECO:0000313" key="2">
    <source>
        <dbReference type="EMBL" id="RXI96446.1"/>
    </source>
</evidence>
<name>A0A4Q0VN96_9BACI</name>
<sequence>MAKSKAKKQRDHQLRNQKRDVTNSRGIQVDFSTHERKTKTKQEILKKHETKHKRILQEFTHEGDAFLIWVA</sequence>
<accession>A0A4Q0VN96</accession>
<comment type="caution">
    <text evidence="2">The sequence shown here is derived from an EMBL/GenBank/DDBJ whole genome shotgun (WGS) entry which is preliminary data.</text>
</comment>
<feature type="compositionally biased region" description="Basic and acidic residues" evidence="1">
    <location>
        <begin position="11"/>
        <end position="22"/>
    </location>
</feature>
<feature type="compositionally biased region" description="Basic residues" evidence="1">
    <location>
        <begin position="1"/>
        <end position="10"/>
    </location>
</feature>
<dbReference type="OrthoDB" id="2454574at2"/>
<keyword evidence="3" id="KW-1185">Reference proteome</keyword>
<dbReference type="RefSeq" id="WP_129080423.1">
    <property type="nucleotide sequence ID" value="NZ_QOUX01000047.1"/>
</dbReference>
<gene>
    <name evidence="2" type="ORF">DS745_22300</name>
</gene>
<proteinExistence type="predicted"/>
<reference evidence="2 3" key="1">
    <citation type="journal article" date="2019" name="Int. J. Syst. Evol. Microbiol.">
        <title>Anaerobacillus alkaliphilus sp. nov., a novel alkaliphilic and moderately halophilic bacterium.</title>
        <authorList>
            <person name="Borsodi A.K."/>
            <person name="Aszalos J.M."/>
            <person name="Bihari P."/>
            <person name="Nagy I."/>
            <person name="Schumann P."/>
            <person name="Sproer C."/>
            <person name="Kovacs A.L."/>
            <person name="Boka K."/>
            <person name="Dobosy P."/>
            <person name="Ovari M."/>
            <person name="Szili-Kovacs T."/>
            <person name="Toth E."/>
        </authorList>
    </citation>
    <scope>NUCLEOTIDE SEQUENCE [LARGE SCALE GENOMIC DNA]</scope>
    <source>
        <strain evidence="2 3">B16-10</strain>
    </source>
</reference>
<dbReference type="EMBL" id="QOUX01000047">
    <property type="protein sequence ID" value="RXI96446.1"/>
    <property type="molecule type" value="Genomic_DNA"/>
</dbReference>
<dbReference type="Proteomes" id="UP000290649">
    <property type="component" value="Unassembled WGS sequence"/>
</dbReference>
<feature type="region of interest" description="Disordered" evidence="1">
    <location>
        <begin position="1"/>
        <end position="27"/>
    </location>
</feature>